<evidence type="ECO:0000256" key="1">
    <source>
        <dbReference type="ARBA" id="ARBA00000085"/>
    </source>
</evidence>
<evidence type="ECO:0000256" key="10">
    <source>
        <dbReference type="SAM" id="Phobius"/>
    </source>
</evidence>
<evidence type="ECO:0000256" key="7">
    <source>
        <dbReference type="ARBA" id="ARBA00022777"/>
    </source>
</evidence>
<dbReference type="InterPro" id="IPR050428">
    <property type="entry name" value="TCS_sensor_his_kinase"/>
</dbReference>
<dbReference type="InterPro" id="IPR036097">
    <property type="entry name" value="HisK_dim/P_sf"/>
</dbReference>
<dbReference type="InterPro" id="IPR003594">
    <property type="entry name" value="HATPase_dom"/>
</dbReference>
<organism evidence="13 14">
    <name type="scientific">Lutimaribacter pacificus</name>
    <dbReference type="NCBI Taxonomy" id="391948"/>
    <lineage>
        <taxon>Bacteria</taxon>
        <taxon>Pseudomonadati</taxon>
        <taxon>Pseudomonadota</taxon>
        <taxon>Alphaproteobacteria</taxon>
        <taxon>Rhodobacterales</taxon>
        <taxon>Roseobacteraceae</taxon>
        <taxon>Lutimaribacter</taxon>
    </lineage>
</organism>
<evidence type="ECO:0000259" key="11">
    <source>
        <dbReference type="PROSITE" id="PS50109"/>
    </source>
</evidence>
<comment type="subcellular location">
    <subcellularLocation>
        <location evidence="2">Membrane</location>
    </subcellularLocation>
</comment>
<dbReference type="OrthoDB" id="9815202at2"/>
<dbReference type="EMBL" id="FQZZ01000003">
    <property type="protein sequence ID" value="SHK16923.1"/>
    <property type="molecule type" value="Genomic_DNA"/>
</dbReference>
<dbReference type="PROSITE" id="PS50885">
    <property type="entry name" value="HAMP"/>
    <property type="match status" value="1"/>
</dbReference>
<reference evidence="13 14" key="1">
    <citation type="submission" date="2016-11" db="EMBL/GenBank/DDBJ databases">
        <authorList>
            <person name="Varghese N."/>
            <person name="Submissions S."/>
        </authorList>
    </citation>
    <scope>NUCLEOTIDE SEQUENCE [LARGE SCALE GENOMIC DNA]</scope>
    <source>
        <strain evidence="13 14">DSM 29620</strain>
    </source>
</reference>
<gene>
    <name evidence="13" type="ORF">SAMN05444142_103504</name>
</gene>
<keyword evidence="8 10" id="KW-1133">Transmembrane helix</keyword>
<keyword evidence="10" id="KW-0472">Membrane</keyword>
<dbReference type="Gene3D" id="1.10.287.130">
    <property type="match status" value="1"/>
</dbReference>
<feature type="domain" description="Histidine kinase" evidence="11">
    <location>
        <begin position="253"/>
        <end position="447"/>
    </location>
</feature>
<proteinExistence type="predicted"/>
<dbReference type="GO" id="GO:0000155">
    <property type="term" value="F:phosphorelay sensor kinase activity"/>
    <property type="evidence" value="ECO:0007669"/>
    <property type="project" value="InterPro"/>
</dbReference>
<dbReference type="CDD" id="cd00082">
    <property type="entry name" value="HisKA"/>
    <property type="match status" value="1"/>
</dbReference>
<keyword evidence="5" id="KW-0808">Transferase</keyword>
<dbReference type="RefSeq" id="WP_149788649.1">
    <property type="nucleotide sequence ID" value="NZ_FNIO01000005.1"/>
</dbReference>
<evidence type="ECO:0000256" key="9">
    <source>
        <dbReference type="ARBA" id="ARBA00023012"/>
    </source>
</evidence>
<dbReference type="EC" id="2.7.13.3" evidence="3"/>
<dbReference type="SUPFAM" id="SSF47384">
    <property type="entry name" value="Homodimeric domain of signal transducing histidine kinase"/>
    <property type="match status" value="1"/>
</dbReference>
<dbReference type="InterPro" id="IPR003660">
    <property type="entry name" value="HAMP_dom"/>
</dbReference>
<accession>A0A1H0IWI2</accession>
<evidence type="ECO:0000313" key="13">
    <source>
        <dbReference type="EMBL" id="SHK16923.1"/>
    </source>
</evidence>
<keyword evidence="6 10" id="KW-0812">Transmembrane</keyword>
<dbReference type="InterPro" id="IPR003661">
    <property type="entry name" value="HisK_dim/P_dom"/>
</dbReference>
<keyword evidence="4" id="KW-0597">Phosphoprotein</keyword>
<evidence type="ECO:0000256" key="8">
    <source>
        <dbReference type="ARBA" id="ARBA00022989"/>
    </source>
</evidence>
<keyword evidence="14" id="KW-1185">Reference proteome</keyword>
<keyword evidence="9" id="KW-0902">Two-component regulatory system</keyword>
<dbReference type="PANTHER" id="PTHR45436:SF5">
    <property type="entry name" value="SENSOR HISTIDINE KINASE TRCS"/>
    <property type="match status" value="1"/>
</dbReference>
<dbReference type="PROSITE" id="PS50109">
    <property type="entry name" value="HIS_KIN"/>
    <property type="match status" value="1"/>
</dbReference>
<evidence type="ECO:0000256" key="3">
    <source>
        <dbReference type="ARBA" id="ARBA00012438"/>
    </source>
</evidence>
<feature type="domain" description="HAMP" evidence="12">
    <location>
        <begin position="192"/>
        <end position="245"/>
    </location>
</feature>
<evidence type="ECO:0000256" key="4">
    <source>
        <dbReference type="ARBA" id="ARBA00022553"/>
    </source>
</evidence>
<sequence length="464" mass="49606">MAAHLRFLRHVSGGALLAAMLSAAALGALALTVGLLSAAAATDARDRAQIEDRIVLLLLENGLSDLTLRIDRRGEELLPGLEDVRLVLWQWRAGDWRLHRTTAPDIAAAFPAPPDPGREERAIGGRRYLIESPDIAALSADWLLPMADTALSLAFALPGPAVHEARRVIWAVWSGLALAVVIGLALLASHKRRYSDGIAEINALLARFSEGETDLRLPEDQPAPELGDLARHLNRVLPRIAELVGGLRYLSATMAHELKTPLQVIRSDLSRLGAAPDAAGRATYAADIDRTIDAANARLHALTQLFRLEAMAEVPMTRVDLSTLTEQAADDLADLLETRNRQLRLDIAPGVAVTGNRALLDLMLSNLLGNAAKYAPDGAGIGVTLAREGDAFALSVWNTGASFPDDIRARAFERFSRARDEGESAGTGIGLSLIRAIAQRHGFDAAIAPATDRAEVTISGDCAP</sequence>
<dbReference type="Pfam" id="PF02518">
    <property type="entry name" value="HATPase_c"/>
    <property type="match status" value="1"/>
</dbReference>
<protein>
    <recommendedName>
        <fullName evidence="3">histidine kinase</fullName>
        <ecNumber evidence="3">2.7.13.3</ecNumber>
    </recommendedName>
</protein>
<name>A0A1H0IWI2_9RHOB</name>
<dbReference type="PANTHER" id="PTHR45436">
    <property type="entry name" value="SENSOR HISTIDINE KINASE YKOH"/>
    <property type="match status" value="1"/>
</dbReference>
<dbReference type="InterPro" id="IPR036890">
    <property type="entry name" value="HATPase_C_sf"/>
</dbReference>
<dbReference type="Gene3D" id="3.30.565.10">
    <property type="entry name" value="Histidine kinase-like ATPase, C-terminal domain"/>
    <property type="match status" value="1"/>
</dbReference>
<dbReference type="Proteomes" id="UP000324252">
    <property type="component" value="Unassembled WGS sequence"/>
</dbReference>
<dbReference type="SMART" id="SM00387">
    <property type="entry name" value="HATPase_c"/>
    <property type="match status" value="1"/>
</dbReference>
<evidence type="ECO:0000313" key="14">
    <source>
        <dbReference type="Proteomes" id="UP000324252"/>
    </source>
</evidence>
<evidence type="ECO:0000259" key="12">
    <source>
        <dbReference type="PROSITE" id="PS50885"/>
    </source>
</evidence>
<evidence type="ECO:0000256" key="2">
    <source>
        <dbReference type="ARBA" id="ARBA00004370"/>
    </source>
</evidence>
<dbReference type="GO" id="GO:0005886">
    <property type="term" value="C:plasma membrane"/>
    <property type="evidence" value="ECO:0007669"/>
    <property type="project" value="TreeGrafter"/>
</dbReference>
<keyword evidence="7 13" id="KW-0418">Kinase</keyword>
<evidence type="ECO:0000256" key="5">
    <source>
        <dbReference type="ARBA" id="ARBA00022679"/>
    </source>
</evidence>
<evidence type="ECO:0000256" key="6">
    <source>
        <dbReference type="ARBA" id="ARBA00022692"/>
    </source>
</evidence>
<comment type="catalytic activity">
    <reaction evidence="1">
        <text>ATP + protein L-histidine = ADP + protein N-phospho-L-histidine.</text>
        <dbReference type="EC" id="2.7.13.3"/>
    </reaction>
</comment>
<dbReference type="AlphaFoldDB" id="A0A1H0IWI2"/>
<feature type="transmembrane region" description="Helical" evidence="10">
    <location>
        <begin position="168"/>
        <end position="188"/>
    </location>
</feature>
<dbReference type="SUPFAM" id="SSF55874">
    <property type="entry name" value="ATPase domain of HSP90 chaperone/DNA topoisomerase II/histidine kinase"/>
    <property type="match status" value="1"/>
</dbReference>
<dbReference type="InterPro" id="IPR005467">
    <property type="entry name" value="His_kinase_dom"/>
</dbReference>